<keyword evidence="8" id="KW-1185">Reference proteome</keyword>
<dbReference type="Pfam" id="PF07264">
    <property type="entry name" value="EI24"/>
    <property type="match status" value="1"/>
</dbReference>
<keyword evidence="4 6" id="KW-0472">Membrane</keyword>
<feature type="region of interest" description="Disordered" evidence="5">
    <location>
        <begin position="505"/>
        <end position="542"/>
    </location>
</feature>
<dbReference type="PANTHER" id="PTHR21389">
    <property type="entry name" value="P53 INDUCED PROTEIN"/>
    <property type="match status" value="1"/>
</dbReference>
<feature type="compositionally biased region" description="Acidic residues" evidence="5">
    <location>
        <begin position="682"/>
        <end position="692"/>
    </location>
</feature>
<dbReference type="GO" id="GO:0016020">
    <property type="term" value="C:membrane"/>
    <property type="evidence" value="ECO:0007669"/>
    <property type="project" value="UniProtKB-SubCell"/>
</dbReference>
<reference evidence="7 8" key="1">
    <citation type="submission" date="2015-07" db="EMBL/GenBank/DDBJ databases">
        <title>Draft Genome Sequence of Malassezia furfur CBS1878 and Malassezia pachydermatis CBS1879.</title>
        <authorList>
            <person name="Triana S."/>
            <person name="Ohm R."/>
            <person name="Gonzalez A."/>
            <person name="DeCock H."/>
            <person name="Restrepo S."/>
            <person name="Celis A."/>
        </authorList>
    </citation>
    <scope>NUCLEOTIDE SEQUENCE [LARGE SCALE GENOMIC DNA]</scope>
    <source>
        <strain evidence="7 8">CBS 1879</strain>
    </source>
</reference>
<feature type="transmembrane region" description="Helical" evidence="6">
    <location>
        <begin position="211"/>
        <end position="233"/>
    </location>
</feature>
<dbReference type="RefSeq" id="XP_017991741.1">
    <property type="nucleotide sequence ID" value="XM_018138443.1"/>
</dbReference>
<organism evidence="7 8">
    <name type="scientific">Malassezia pachydermatis</name>
    <dbReference type="NCBI Taxonomy" id="77020"/>
    <lineage>
        <taxon>Eukaryota</taxon>
        <taxon>Fungi</taxon>
        <taxon>Dikarya</taxon>
        <taxon>Basidiomycota</taxon>
        <taxon>Ustilaginomycotina</taxon>
        <taxon>Malasseziomycetes</taxon>
        <taxon>Malasseziales</taxon>
        <taxon>Malasseziaceae</taxon>
        <taxon>Malassezia</taxon>
    </lineage>
</organism>
<dbReference type="GeneID" id="28730319"/>
<keyword evidence="2 6" id="KW-0812">Transmembrane</keyword>
<dbReference type="EMBL" id="LGAV01000004">
    <property type="protein sequence ID" value="KOS14109.1"/>
    <property type="molecule type" value="Genomic_DNA"/>
</dbReference>
<feature type="compositionally biased region" description="Low complexity" evidence="5">
    <location>
        <begin position="465"/>
        <end position="484"/>
    </location>
</feature>
<feature type="region of interest" description="Disordered" evidence="5">
    <location>
        <begin position="433"/>
        <end position="487"/>
    </location>
</feature>
<dbReference type="VEuPathDB" id="FungiDB:Malapachy_3987"/>
<feature type="compositionally biased region" description="Polar residues" evidence="5">
    <location>
        <begin position="649"/>
        <end position="666"/>
    </location>
</feature>
<feature type="region of interest" description="Disordered" evidence="5">
    <location>
        <begin position="680"/>
        <end position="703"/>
    </location>
</feature>
<dbReference type="AlphaFoldDB" id="A0A0M9VP70"/>
<feature type="compositionally biased region" description="Low complexity" evidence="5">
    <location>
        <begin position="570"/>
        <end position="601"/>
    </location>
</feature>
<protein>
    <submittedName>
        <fullName evidence="7">Uncharacterized protein</fullName>
    </submittedName>
</protein>
<keyword evidence="3 6" id="KW-1133">Transmembrane helix</keyword>
<dbReference type="InterPro" id="IPR059112">
    <property type="entry name" value="CysZ/EI24"/>
</dbReference>
<feature type="transmembrane region" description="Helical" evidence="6">
    <location>
        <begin position="186"/>
        <end position="205"/>
    </location>
</feature>
<evidence type="ECO:0000256" key="5">
    <source>
        <dbReference type="SAM" id="MobiDB-lite"/>
    </source>
</evidence>
<dbReference type="GO" id="GO:0016236">
    <property type="term" value="P:macroautophagy"/>
    <property type="evidence" value="ECO:0007669"/>
    <property type="project" value="TreeGrafter"/>
</dbReference>
<evidence type="ECO:0000256" key="2">
    <source>
        <dbReference type="ARBA" id="ARBA00022692"/>
    </source>
</evidence>
<evidence type="ECO:0000256" key="4">
    <source>
        <dbReference type="ARBA" id="ARBA00023136"/>
    </source>
</evidence>
<dbReference type="Proteomes" id="UP000037751">
    <property type="component" value="Unassembled WGS sequence"/>
</dbReference>
<feature type="region of interest" description="Disordered" evidence="5">
    <location>
        <begin position="565"/>
        <end position="666"/>
    </location>
</feature>
<evidence type="ECO:0000313" key="7">
    <source>
        <dbReference type="EMBL" id="KOS14109.1"/>
    </source>
</evidence>
<accession>A0A0M9VP70</accession>
<dbReference type="OrthoDB" id="266518at2759"/>
<feature type="transmembrane region" description="Helical" evidence="6">
    <location>
        <begin position="148"/>
        <end position="174"/>
    </location>
</feature>
<gene>
    <name evidence="7" type="ORF">Malapachy_3987</name>
</gene>
<comment type="subcellular location">
    <subcellularLocation>
        <location evidence="1">Membrane</location>
        <topology evidence="1">Multi-pass membrane protein</topology>
    </subcellularLocation>
</comment>
<feature type="transmembrane region" description="Helical" evidence="6">
    <location>
        <begin position="254"/>
        <end position="271"/>
    </location>
</feature>
<sequence>MPRKGRGTIQSVDFDTDANVSSQLDEKYDDGLSLFDAGIWSSKGPSTSAPRVNVVRSAMVHGSWAWAGWTDGNQWTQVFSLAQSSSALRWGLIKGLCLSSLVSALVYVFSLTVLPEWEKEEIWPDMSVQETSWLDPEQWIGSVGSTFWLYPLIAGSYLMASSWSVGVAESAFLAHNIRPSPRKEYGVFWLEQLVRLVLIVNYSIACFAIQMVPWIGPACAFLLMSFVDGYFCFEQVWVVRGWSMEKRLRFAESHWSYLIGFGIPSTLVSFFHPSGLLNMMLFMLVFPFCTILAFLGDPQPQSTSFGAQTVTLPAAAHAMRDRHLSLLLPVRIPLFWPTVLCRRWLQARGGPPVPSKHGLASSKKREDVLSPASRSAASFVGGAWSNPTSGVASDVDDVYVSGVRRGSSAMHTPVLRQTPSMPDTPVLPDSPTSMYSANSSIPPSPAMSQGSTFGTPFLSQSATFGGPAPGSIPASPAMPMSPTMRQASDGFTAVPMARQMSGPLSATSMLRRPSETGPMPLSPGLRQPSSGLPGSPAMRKMSGTFTSQPMVRQTSNAFPVSPSIRQRAEGLPGSPALAPPSTSASNTAPNSPRMPTSPSMRRPSDVGMSPTARRPSVVMPTSPSLRQTSGSLAKSPSARMPPHSPTPLSPTRSTFNVGPRSPTHTSFAAASIDMALASSNDEALDVDEEEDVAILVPTEKKDA</sequence>
<feature type="compositionally biased region" description="Polar residues" evidence="5">
    <location>
        <begin position="619"/>
        <end position="634"/>
    </location>
</feature>
<dbReference type="GO" id="GO:0005783">
    <property type="term" value="C:endoplasmic reticulum"/>
    <property type="evidence" value="ECO:0007669"/>
    <property type="project" value="TreeGrafter"/>
</dbReference>
<feature type="compositionally biased region" description="Polar residues" evidence="5">
    <location>
        <begin position="433"/>
        <end position="463"/>
    </location>
</feature>
<evidence type="ECO:0000313" key="8">
    <source>
        <dbReference type="Proteomes" id="UP000037751"/>
    </source>
</evidence>
<feature type="transmembrane region" description="Helical" evidence="6">
    <location>
        <begin position="92"/>
        <end position="114"/>
    </location>
</feature>
<comment type="caution">
    <text evidence="7">The sequence shown here is derived from an EMBL/GenBank/DDBJ whole genome shotgun (WGS) entry which is preliminary data.</text>
</comment>
<evidence type="ECO:0000256" key="3">
    <source>
        <dbReference type="ARBA" id="ARBA00022989"/>
    </source>
</evidence>
<evidence type="ECO:0000256" key="6">
    <source>
        <dbReference type="SAM" id="Phobius"/>
    </source>
</evidence>
<evidence type="ECO:0000256" key="1">
    <source>
        <dbReference type="ARBA" id="ARBA00004141"/>
    </source>
</evidence>
<proteinExistence type="predicted"/>
<dbReference type="PANTHER" id="PTHR21389:SF0">
    <property type="entry name" value="ETOPOSIDE-INDUCED PROTEIN 2.4 HOMOLOG"/>
    <property type="match status" value="1"/>
</dbReference>
<name>A0A0M9VP70_9BASI</name>